<evidence type="ECO:0000313" key="4">
    <source>
        <dbReference type="Proteomes" id="UP000033428"/>
    </source>
</evidence>
<protein>
    <submittedName>
        <fullName evidence="3">Protein containing ATPase, P-type cation-transporter</fullName>
        <ecNumber evidence="3">3.6.3.-</ecNumber>
    </submittedName>
</protein>
<dbReference type="Proteomes" id="UP000033428">
    <property type="component" value="Unassembled WGS sequence"/>
</dbReference>
<keyword evidence="1" id="KW-0812">Transmembrane</keyword>
<dbReference type="Pfam" id="PF00689">
    <property type="entry name" value="Cation_ATPase_C"/>
    <property type="match status" value="1"/>
</dbReference>
<evidence type="ECO:0000256" key="1">
    <source>
        <dbReference type="SAM" id="Phobius"/>
    </source>
</evidence>
<feature type="domain" description="Cation-transporting P-type ATPase C-terminal" evidence="2">
    <location>
        <begin position="5"/>
        <end position="74"/>
    </location>
</feature>
<reference evidence="3 4" key="1">
    <citation type="submission" date="2015-02" db="EMBL/GenBank/DDBJ databases">
        <title>Single-cell genomics of uncultivated deep-branching MTB reveals a conserved set of magnetosome genes.</title>
        <authorList>
            <person name="Kolinko S."/>
            <person name="Richter M."/>
            <person name="Glockner F.O."/>
            <person name="Brachmann A."/>
            <person name="Schuler D."/>
        </authorList>
    </citation>
    <scope>NUCLEOTIDE SEQUENCE [LARGE SCALE GENOMIC DNA]</scope>
    <source>
        <strain evidence="3">SKK-01</strain>
    </source>
</reference>
<gene>
    <name evidence="3" type="ORF">OMAG_000230</name>
</gene>
<proteinExistence type="predicted"/>
<name>A0A0F0CWG4_9BACT</name>
<evidence type="ECO:0000259" key="2">
    <source>
        <dbReference type="Pfam" id="PF00689"/>
    </source>
</evidence>
<dbReference type="AlphaFoldDB" id="A0A0F0CWG4"/>
<evidence type="ECO:0000313" key="3">
    <source>
        <dbReference type="EMBL" id="KJJ85906.1"/>
    </source>
</evidence>
<keyword evidence="1" id="KW-0472">Membrane</keyword>
<dbReference type="EMBL" id="JYNY01000044">
    <property type="protein sequence ID" value="KJJ85906.1"/>
    <property type="molecule type" value="Genomic_DNA"/>
</dbReference>
<dbReference type="EC" id="3.6.3.-" evidence="3"/>
<comment type="caution">
    <text evidence="3">The sequence shown here is derived from an EMBL/GenBank/DDBJ whole genome shotgun (WGS) entry which is preliminary data.</text>
</comment>
<dbReference type="InterPro" id="IPR006068">
    <property type="entry name" value="ATPase_P-typ_cation-transptr_C"/>
</dbReference>
<dbReference type="InterPro" id="IPR023298">
    <property type="entry name" value="ATPase_P-typ_TM_dom_sf"/>
</dbReference>
<keyword evidence="1" id="KW-1133">Transmembrane helix</keyword>
<sequence>MSIEEARTAAVGVLVIGELSYLFTCRSLSQSPFTLGFFSNRWLIVGVLIMLGLQMLFTYVPAMNRFFHSARLSTFLCLKQLAKY</sequence>
<dbReference type="GO" id="GO:0016787">
    <property type="term" value="F:hydrolase activity"/>
    <property type="evidence" value="ECO:0007669"/>
    <property type="project" value="UniProtKB-KW"/>
</dbReference>
<keyword evidence="3" id="KW-0378">Hydrolase</keyword>
<keyword evidence="4" id="KW-1185">Reference proteome</keyword>
<feature type="transmembrane region" description="Helical" evidence="1">
    <location>
        <begin position="42"/>
        <end position="62"/>
    </location>
</feature>
<dbReference type="Gene3D" id="1.20.1110.10">
    <property type="entry name" value="Calcium-transporting ATPase, transmembrane domain"/>
    <property type="match status" value="1"/>
</dbReference>
<dbReference type="SUPFAM" id="SSF81665">
    <property type="entry name" value="Calcium ATPase, transmembrane domain M"/>
    <property type="match status" value="1"/>
</dbReference>
<organism evidence="3 4">
    <name type="scientific">Candidatus Omnitrophus magneticus</name>
    <dbReference type="NCBI Taxonomy" id="1609969"/>
    <lineage>
        <taxon>Bacteria</taxon>
        <taxon>Pseudomonadati</taxon>
        <taxon>Candidatus Omnitrophota</taxon>
        <taxon>Candidatus Omnitrophus</taxon>
    </lineage>
</organism>
<accession>A0A0F0CWG4</accession>